<evidence type="ECO:0000256" key="5">
    <source>
        <dbReference type="ARBA" id="ARBA00022989"/>
    </source>
</evidence>
<keyword evidence="6" id="KW-0915">Sodium</keyword>
<evidence type="ECO:0000256" key="9">
    <source>
        <dbReference type="ARBA" id="ARBA00023201"/>
    </source>
</evidence>
<accession>A0A8C0G5N2</accession>
<sequence>MEQEWVNEERGDEGLIEFYSSFKDMFEFFCKNTTIHGTIRLVCSSSNRMKTAFWTLLFLASFGMLYWQFALLFSQYWTYPVIMTMSMHSEPKMFPAITLCNLDPYRFGLVSEKLAQLDQMAEEAIANFLVWLSDILTAHSLDCPHGSPTARTEIHLTPHLTTPSNIFYSRSPLGCSCMWTLISSLLFFYPQCNATGGNCFYKAYSSGVDTIQEWYRFHYMNIMSQLPLIINISSHEEHIQNLVYSCQYDGEPCRESDYIHFHHQVYGSCYTFNREGTDLFWKATKPGISYGLSLILKADQNDRLPLLSTVAGVQVMIHNHNQTPFLEHEWFDIRPGIVTNIGIRQVGRPGSAALFLLPAFFQPVLGRPEGKDGVVVGAQD</sequence>
<dbReference type="PANTHER" id="PTHR11690:SF132">
    <property type="entry name" value="AMILORIDE-SENSITIVE SODIUM CHANNEL SUBUNIT DELTA"/>
    <property type="match status" value="1"/>
</dbReference>
<keyword evidence="9 11" id="KW-0739">Sodium transport</keyword>
<dbReference type="GO" id="GO:0015280">
    <property type="term" value="F:ligand-gated sodium channel activity"/>
    <property type="evidence" value="ECO:0007669"/>
    <property type="project" value="TreeGrafter"/>
</dbReference>
<dbReference type="PANTHER" id="PTHR11690">
    <property type="entry name" value="AMILORIDE-SENSITIVE SODIUM CHANNEL-RELATED"/>
    <property type="match status" value="1"/>
</dbReference>
<evidence type="ECO:0000313" key="14">
    <source>
        <dbReference type="Proteomes" id="UP000694404"/>
    </source>
</evidence>
<dbReference type="PRINTS" id="PR01078">
    <property type="entry name" value="AMINACHANNEL"/>
</dbReference>
<dbReference type="GeneTree" id="ENSGT00940000162685"/>
<feature type="transmembrane region" description="Helical" evidence="12">
    <location>
        <begin position="53"/>
        <end position="77"/>
    </location>
</feature>
<evidence type="ECO:0000256" key="12">
    <source>
        <dbReference type="SAM" id="Phobius"/>
    </source>
</evidence>
<evidence type="ECO:0000256" key="6">
    <source>
        <dbReference type="ARBA" id="ARBA00023053"/>
    </source>
</evidence>
<evidence type="ECO:0000256" key="3">
    <source>
        <dbReference type="ARBA" id="ARBA00022461"/>
    </source>
</evidence>
<evidence type="ECO:0000256" key="1">
    <source>
        <dbReference type="ARBA" id="ARBA00004141"/>
    </source>
</evidence>
<evidence type="ECO:0000256" key="4">
    <source>
        <dbReference type="ARBA" id="ARBA00022692"/>
    </source>
</evidence>
<evidence type="ECO:0000256" key="10">
    <source>
        <dbReference type="ARBA" id="ARBA00023303"/>
    </source>
</evidence>
<reference evidence="13" key="1">
    <citation type="submission" date="2025-08" db="UniProtKB">
        <authorList>
            <consortium name="Ensembl"/>
        </authorList>
    </citation>
    <scope>IDENTIFICATION</scope>
</reference>
<evidence type="ECO:0000313" key="13">
    <source>
        <dbReference type="Ensembl" id="ENSCABP00000000010.1"/>
    </source>
</evidence>
<evidence type="ECO:0000256" key="8">
    <source>
        <dbReference type="ARBA" id="ARBA00023136"/>
    </source>
</evidence>
<keyword evidence="3 11" id="KW-0894">Sodium channel</keyword>
<dbReference type="AlphaFoldDB" id="A0A8C0G5N2"/>
<name>A0A8C0G5N2_CHEAB</name>
<keyword evidence="8 12" id="KW-0472">Membrane</keyword>
<evidence type="ECO:0000256" key="11">
    <source>
        <dbReference type="RuleBase" id="RU000679"/>
    </source>
</evidence>
<keyword evidence="10 11" id="KW-0407">Ion channel</keyword>
<evidence type="ECO:0000256" key="2">
    <source>
        <dbReference type="ARBA" id="ARBA00022448"/>
    </source>
</evidence>
<organism evidence="13 14">
    <name type="scientific">Chelonoidis abingdonii</name>
    <name type="common">Abingdon island giant tortoise</name>
    <name type="synonym">Testudo abingdonii</name>
    <dbReference type="NCBI Taxonomy" id="106734"/>
    <lineage>
        <taxon>Eukaryota</taxon>
        <taxon>Metazoa</taxon>
        <taxon>Chordata</taxon>
        <taxon>Craniata</taxon>
        <taxon>Vertebrata</taxon>
        <taxon>Euteleostomi</taxon>
        <taxon>Archelosauria</taxon>
        <taxon>Testudinata</taxon>
        <taxon>Testudines</taxon>
        <taxon>Cryptodira</taxon>
        <taxon>Durocryptodira</taxon>
        <taxon>Testudinoidea</taxon>
        <taxon>Testudinidae</taxon>
        <taxon>Chelonoidis</taxon>
    </lineage>
</organism>
<proteinExistence type="inferred from homology"/>
<reference evidence="13" key="2">
    <citation type="submission" date="2025-09" db="UniProtKB">
        <authorList>
            <consortium name="Ensembl"/>
        </authorList>
    </citation>
    <scope>IDENTIFICATION</scope>
</reference>
<keyword evidence="7 11" id="KW-0406">Ion transport</keyword>
<dbReference type="Gene3D" id="2.60.470.10">
    <property type="entry name" value="Acid-sensing ion channels like domains"/>
    <property type="match status" value="1"/>
</dbReference>
<evidence type="ECO:0000256" key="7">
    <source>
        <dbReference type="ARBA" id="ARBA00023065"/>
    </source>
</evidence>
<comment type="subcellular location">
    <subcellularLocation>
        <location evidence="1">Membrane</location>
        <topology evidence="1">Multi-pass membrane protein</topology>
    </subcellularLocation>
</comment>
<keyword evidence="5 12" id="KW-1133">Transmembrane helix</keyword>
<dbReference type="Ensembl" id="ENSCABT00000000018.1">
    <property type="protein sequence ID" value="ENSCABP00000000010.1"/>
    <property type="gene ID" value="ENSCABG00000000017.1"/>
</dbReference>
<keyword evidence="4 11" id="KW-0812">Transmembrane</keyword>
<keyword evidence="14" id="KW-1185">Reference proteome</keyword>
<protein>
    <submittedName>
        <fullName evidence="13">Uncharacterized protein</fullName>
    </submittedName>
</protein>
<comment type="similarity">
    <text evidence="11">Belongs to the amiloride-sensitive sodium channel (TC 1.A.6) family.</text>
</comment>
<dbReference type="GO" id="GO:0034706">
    <property type="term" value="C:sodium channel complex"/>
    <property type="evidence" value="ECO:0007669"/>
    <property type="project" value="TreeGrafter"/>
</dbReference>
<dbReference type="OMA" id="FTRWEHG"/>
<dbReference type="GO" id="GO:0005886">
    <property type="term" value="C:plasma membrane"/>
    <property type="evidence" value="ECO:0007669"/>
    <property type="project" value="TreeGrafter"/>
</dbReference>
<dbReference type="Pfam" id="PF00858">
    <property type="entry name" value="ASC"/>
    <property type="match status" value="1"/>
</dbReference>
<dbReference type="Proteomes" id="UP000694404">
    <property type="component" value="Unplaced"/>
</dbReference>
<keyword evidence="2 11" id="KW-0813">Transport</keyword>
<dbReference type="InterPro" id="IPR001873">
    <property type="entry name" value="ENaC"/>
</dbReference>